<feature type="region of interest" description="Disordered" evidence="1">
    <location>
        <begin position="28"/>
        <end position="53"/>
    </location>
</feature>
<dbReference type="InParanoid" id="B2A7T9"/>
<evidence type="ECO:0000256" key="1">
    <source>
        <dbReference type="SAM" id="MobiDB-lite"/>
    </source>
</evidence>
<dbReference type="eggNOG" id="ENOG5031WHG">
    <property type="taxonomic scope" value="Bacteria"/>
</dbReference>
<reference evidence="3 4" key="2">
    <citation type="journal article" date="2011" name="J. Bacteriol.">
        <title>Complete genome sequence of the anaerobic, halophilic alkalithermophile Natranaerobius thermophilus JW/NM-WN-LF.</title>
        <authorList>
            <person name="Zhao B."/>
            <person name="Mesbah N.M."/>
            <person name="Dalin E."/>
            <person name="Goodwin L."/>
            <person name="Nolan M."/>
            <person name="Pitluck S."/>
            <person name="Chertkov O."/>
            <person name="Brettin T.S."/>
            <person name="Han J."/>
            <person name="Larimer F.W."/>
            <person name="Land M.L."/>
            <person name="Hauser L."/>
            <person name="Kyrpides N."/>
            <person name="Wiegel J."/>
        </authorList>
    </citation>
    <scope>NUCLEOTIDE SEQUENCE [LARGE SCALE GENOMIC DNA]</scope>
    <source>
        <strain evidence="4">ATCC BAA-1301 / DSM 18059 / JW/NM-WN-LF</strain>
    </source>
</reference>
<dbReference type="RefSeq" id="WP_012447298.1">
    <property type="nucleotide sequence ID" value="NC_010718.1"/>
</dbReference>
<gene>
    <name evidence="3" type="ordered locus">Nther_0835</name>
</gene>
<evidence type="ECO:0000313" key="4">
    <source>
        <dbReference type="Proteomes" id="UP000001683"/>
    </source>
</evidence>
<evidence type="ECO:0000256" key="2">
    <source>
        <dbReference type="SAM" id="SignalP"/>
    </source>
</evidence>
<reference evidence="3 4" key="1">
    <citation type="submission" date="2008-04" db="EMBL/GenBank/DDBJ databases">
        <title>Complete sequence of chromosome of Natranaerobius thermophilus JW/NM-WN-LF.</title>
        <authorList>
            <consortium name="US DOE Joint Genome Institute"/>
            <person name="Copeland A."/>
            <person name="Lucas S."/>
            <person name="Lapidus A."/>
            <person name="Glavina del Rio T."/>
            <person name="Dalin E."/>
            <person name="Tice H."/>
            <person name="Bruce D."/>
            <person name="Goodwin L."/>
            <person name="Pitluck S."/>
            <person name="Chertkov O."/>
            <person name="Brettin T."/>
            <person name="Detter J.C."/>
            <person name="Han C."/>
            <person name="Kuske C.R."/>
            <person name="Schmutz J."/>
            <person name="Larimer F."/>
            <person name="Land M."/>
            <person name="Hauser L."/>
            <person name="Kyrpides N."/>
            <person name="Lykidis A."/>
            <person name="Mesbah N.M."/>
            <person name="Wiegel J."/>
        </authorList>
    </citation>
    <scope>NUCLEOTIDE SEQUENCE [LARGE SCALE GENOMIC DNA]</scope>
    <source>
        <strain evidence="4">ATCC BAA-1301 / DSM 18059 / JW/NM-WN-LF</strain>
    </source>
</reference>
<dbReference type="EMBL" id="CP001034">
    <property type="protein sequence ID" value="ACB84420.1"/>
    <property type="molecule type" value="Genomic_DNA"/>
</dbReference>
<feature type="chain" id="PRO_5039374515" description="FMN-binding domain protein" evidence="2">
    <location>
        <begin position="21"/>
        <end position="476"/>
    </location>
</feature>
<protein>
    <recommendedName>
        <fullName evidence="5">FMN-binding domain protein</fullName>
    </recommendedName>
</protein>
<proteinExistence type="predicted"/>
<keyword evidence="2" id="KW-0732">Signal</keyword>
<dbReference type="Gene3D" id="3.90.1010.20">
    <property type="match status" value="3"/>
</dbReference>
<feature type="signal peptide" evidence="2">
    <location>
        <begin position="1"/>
        <end position="20"/>
    </location>
</feature>
<evidence type="ECO:0008006" key="5">
    <source>
        <dbReference type="Google" id="ProtNLM"/>
    </source>
</evidence>
<name>B2A7T9_NATTJ</name>
<accession>B2A7T9</accession>
<feature type="compositionally biased region" description="Acidic residues" evidence="1">
    <location>
        <begin position="28"/>
        <end position="42"/>
    </location>
</feature>
<dbReference type="KEGG" id="nth:Nther_0835"/>
<dbReference type="AlphaFoldDB" id="B2A7T9"/>
<organism evidence="3 4">
    <name type="scientific">Natranaerobius thermophilus (strain ATCC BAA-1301 / DSM 18059 / JW/NM-WN-LF)</name>
    <dbReference type="NCBI Taxonomy" id="457570"/>
    <lineage>
        <taxon>Bacteria</taxon>
        <taxon>Bacillati</taxon>
        <taxon>Bacillota</taxon>
        <taxon>Clostridia</taxon>
        <taxon>Natranaerobiales</taxon>
        <taxon>Natranaerobiaceae</taxon>
        <taxon>Natranaerobius</taxon>
    </lineage>
</organism>
<evidence type="ECO:0000313" key="3">
    <source>
        <dbReference type="EMBL" id="ACB84420.1"/>
    </source>
</evidence>
<dbReference type="HOGENOM" id="CLU_604999_0_0_9"/>
<sequence length="476" mass="54362">MKRFSILLLSLMLIMGGLFVAGCETEEDVAKEDDEVAEEEKDEKEKDQDETVDEEELDEFMEDADFEDGTYRGIFADRGDIHVGLQFTLEDNKITEISHRHMYYDGIDYLDEDIDETYKGIRDQHKQAVEHLEGKDVREAVADLYEPGDFVDDVDSFSGATIYSQKEVSAIVDGLNRGVYRFREVGGEVPEDYSPISEDADFEDGTYRGIFADRGDIHVGLQFTLEDNKITEISHRHMYYDGIDYLDEDIDETYKGIRDQHKQAVEHLEGKDVREAVSDLYEPGNFVDDVDSFSGATIYSQKEVSAIVDGLNRGVYRFREVGGEVPEDYSPISEDADFEDGTYRGIFADRGDIHVVLQFTLEDNEITEIGHRYMYYDGVDYLDEDIDETYKGIRDQHKQAVEHLEGKDVREAVADLYEPGDFVDDVDSFSGATIYSQKEVSAIVDGLNRGVYRFREVGGEVPEDYSPLRTRPQTQQ</sequence>
<dbReference type="Proteomes" id="UP000001683">
    <property type="component" value="Chromosome"/>
</dbReference>
<keyword evidence="4" id="KW-1185">Reference proteome</keyword>
<dbReference type="PROSITE" id="PS51257">
    <property type="entry name" value="PROKAR_LIPOPROTEIN"/>
    <property type="match status" value="1"/>
</dbReference>